<dbReference type="Pfam" id="PF17921">
    <property type="entry name" value="Integrase_H2C2"/>
    <property type="match status" value="1"/>
</dbReference>
<dbReference type="GO" id="GO:0003676">
    <property type="term" value="F:nucleic acid binding"/>
    <property type="evidence" value="ECO:0007669"/>
    <property type="project" value="InterPro"/>
</dbReference>
<dbReference type="PANTHER" id="PTHR37984:SF5">
    <property type="entry name" value="PROTEIN NYNRIN-LIKE"/>
    <property type="match status" value="1"/>
</dbReference>
<sequence>MDWLTVHDAVVNCKRKIIDLRCANNEIIRVESTDLNGFPAILSSMLAQKYVRKGYEAYLAYVLDSKEPEKKLESVPVVCKYSDVFLEELPGLPPVREVEFGIELVPSTTPISIAPYRMAPTELKELKTQLQELTDRAEGSLSVFKDRFEIRLLSVVSSRLRYTQNCFQNEIRSLQVLSDAILRDKQLYAKFSKCEFWLREVSFLGHMVSTSGIRVDPSKISAILDWKPPRNITEVQSFLGLASYYRRFVKGLSMIATPMTKLLQKDVKFECSEKCQKSFNQLKTYLTEAPVLMQPKSGKEFVIYSDASLLGLGCVLMQEGRVVVYASRQLKPHVKNYPTHDLELAAIIFALKIWRHYLFGKRCHVYSDHKSLKYLMTQRDLNLRQRCWLELLKDYELVIDYHLGKANVAADALSRKLLFALRAMNVHLSVSSDSMLVAELKAKPLLLHQIRESQKVDDELVAKRAECASNVESEFQIDDNDCLRFRSRLCVPRNSELISMILREAHSSRMSIHPSSTKMYNDLKCQFWWPGMKRDISDFILKCLICQQVKAEHQVPSGLLQPIMIPKWKWDRVTMDFVFGLPLSSNKKDAIWVVVDRLTKSAHFISIHRDPRFTSRFWKKLQEALGTKLHFSTAFHPQPDGQSERIIQILEDMLRCCILELGSSWEWYLPLIEFAYNNSFQSSIKMAPYEALYGRKCRTPLFWTELCESKIFGVDLIKDAEQKVKVIRESLKAASDRQKSYADLK</sequence>
<dbReference type="InterPro" id="IPR043128">
    <property type="entry name" value="Rev_trsase/Diguanyl_cyclase"/>
</dbReference>
<feature type="domain" description="Integrase catalytic" evidence="7">
    <location>
        <begin position="609"/>
        <end position="696"/>
    </location>
</feature>
<evidence type="ECO:0000256" key="3">
    <source>
        <dbReference type="ARBA" id="ARBA00022722"/>
    </source>
</evidence>
<evidence type="ECO:0000256" key="1">
    <source>
        <dbReference type="ARBA" id="ARBA00022679"/>
    </source>
</evidence>
<evidence type="ECO:0000256" key="5">
    <source>
        <dbReference type="ARBA" id="ARBA00022801"/>
    </source>
</evidence>
<dbReference type="EMBL" id="JAHUZN010000006">
    <property type="protein sequence ID" value="KAG8491064.1"/>
    <property type="molecule type" value="Genomic_DNA"/>
</dbReference>
<organism evidence="8 9">
    <name type="scientific">Gossypium anomalum</name>
    <dbReference type="NCBI Taxonomy" id="47600"/>
    <lineage>
        <taxon>Eukaryota</taxon>
        <taxon>Viridiplantae</taxon>
        <taxon>Streptophyta</taxon>
        <taxon>Embryophyta</taxon>
        <taxon>Tracheophyta</taxon>
        <taxon>Spermatophyta</taxon>
        <taxon>Magnoliopsida</taxon>
        <taxon>eudicotyledons</taxon>
        <taxon>Gunneridae</taxon>
        <taxon>Pentapetalae</taxon>
        <taxon>rosids</taxon>
        <taxon>malvids</taxon>
        <taxon>Malvales</taxon>
        <taxon>Malvaceae</taxon>
        <taxon>Malvoideae</taxon>
        <taxon>Gossypium</taxon>
    </lineage>
</organism>
<gene>
    <name evidence="8" type="ORF">CXB51_014217</name>
</gene>
<dbReference type="Gene3D" id="1.10.340.70">
    <property type="match status" value="1"/>
</dbReference>
<proteinExistence type="predicted"/>
<evidence type="ECO:0000259" key="7">
    <source>
        <dbReference type="PROSITE" id="PS50994"/>
    </source>
</evidence>
<keyword evidence="9" id="KW-1185">Reference proteome</keyword>
<dbReference type="OrthoDB" id="415724at2759"/>
<dbReference type="GO" id="GO:0016787">
    <property type="term" value="F:hydrolase activity"/>
    <property type="evidence" value="ECO:0007669"/>
    <property type="project" value="UniProtKB-KW"/>
</dbReference>
<keyword evidence="4" id="KW-0255">Endonuclease</keyword>
<dbReference type="CDD" id="cd09274">
    <property type="entry name" value="RNase_HI_RT_Ty3"/>
    <property type="match status" value="1"/>
</dbReference>
<evidence type="ECO:0000313" key="8">
    <source>
        <dbReference type="EMBL" id="KAG8491064.1"/>
    </source>
</evidence>
<evidence type="ECO:0000256" key="2">
    <source>
        <dbReference type="ARBA" id="ARBA00022695"/>
    </source>
</evidence>
<dbReference type="InterPro" id="IPR041588">
    <property type="entry name" value="Integrase_H2C2"/>
</dbReference>
<dbReference type="Gene3D" id="3.30.70.270">
    <property type="match status" value="2"/>
</dbReference>
<keyword evidence="2" id="KW-0548">Nucleotidyltransferase</keyword>
<dbReference type="Gene3D" id="3.30.420.10">
    <property type="entry name" value="Ribonuclease H-like superfamily/Ribonuclease H"/>
    <property type="match status" value="1"/>
</dbReference>
<dbReference type="Proteomes" id="UP000701853">
    <property type="component" value="Chromosome 6"/>
</dbReference>
<dbReference type="Pfam" id="PF17917">
    <property type="entry name" value="RT_RNaseH"/>
    <property type="match status" value="1"/>
</dbReference>
<dbReference type="GO" id="GO:0004519">
    <property type="term" value="F:endonuclease activity"/>
    <property type="evidence" value="ECO:0007669"/>
    <property type="project" value="UniProtKB-KW"/>
</dbReference>
<reference evidence="8 9" key="1">
    <citation type="journal article" date="2021" name="bioRxiv">
        <title>The Gossypium anomalum genome as a resource for cotton improvement and evolutionary analysis of hybrid incompatibility.</title>
        <authorList>
            <person name="Grover C.E."/>
            <person name="Yuan D."/>
            <person name="Arick M.A."/>
            <person name="Miller E.R."/>
            <person name="Hu G."/>
            <person name="Peterson D.G."/>
            <person name="Wendel J.F."/>
            <person name="Udall J.A."/>
        </authorList>
    </citation>
    <scope>NUCLEOTIDE SEQUENCE [LARGE SCALE GENOMIC DNA]</scope>
    <source>
        <strain evidence="8">JFW-Udall</strain>
        <tissue evidence="8">Leaf</tissue>
    </source>
</reference>
<dbReference type="PROSITE" id="PS50994">
    <property type="entry name" value="INTEGRASE"/>
    <property type="match status" value="1"/>
</dbReference>
<dbReference type="Gene3D" id="3.10.20.370">
    <property type="match status" value="1"/>
</dbReference>
<dbReference type="GO" id="GO:0003964">
    <property type="term" value="F:RNA-directed DNA polymerase activity"/>
    <property type="evidence" value="ECO:0007669"/>
    <property type="project" value="UniProtKB-KW"/>
</dbReference>
<accession>A0A8J6D091</accession>
<keyword evidence="6" id="KW-0695">RNA-directed DNA polymerase</keyword>
<dbReference type="InterPro" id="IPR012337">
    <property type="entry name" value="RNaseH-like_sf"/>
</dbReference>
<name>A0A8J6D091_9ROSI</name>
<keyword evidence="3" id="KW-0540">Nuclease</keyword>
<dbReference type="SUPFAM" id="SSF56672">
    <property type="entry name" value="DNA/RNA polymerases"/>
    <property type="match status" value="2"/>
</dbReference>
<dbReference type="InterPro" id="IPR043502">
    <property type="entry name" value="DNA/RNA_pol_sf"/>
</dbReference>
<dbReference type="PANTHER" id="PTHR37984">
    <property type="entry name" value="PROTEIN CBG26694"/>
    <property type="match status" value="1"/>
</dbReference>
<evidence type="ECO:0000256" key="4">
    <source>
        <dbReference type="ARBA" id="ARBA00022759"/>
    </source>
</evidence>
<evidence type="ECO:0000256" key="6">
    <source>
        <dbReference type="ARBA" id="ARBA00022918"/>
    </source>
</evidence>
<dbReference type="AlphaFoldDB" id="A0A8J6D091"/>
<dbReference type="GO" id="GO:0015074">
    <property type="term" value="P:DNA integration"/>
    <property type="evidence" value="ECO:0007669"/>
    <property type="project" value="InterPro"/>
</dbReference>
<protein>
    <recommendedName>
        <fullName evidence="7">Integrase catalytic domain-containing protein</fullName>
    </recommendedName>
</protein>
<dbReference type="InterPro" id="IPR001584">
    <property type="entry name" value="Integrase_cat-core"/>
</dbReference>
<dbReference type="InterPro" id="IPR050951">
    <property type="entry name" value="Retrovirus_Pol_polyprotein"/>
</dbReference>
<dbReference type="SUPFAM" id="SSF53098">
    <property type="entry name" value="Ribonuclease H-like"/>
    <property type="match status" value="1"/>
</dbReference>
<comment type="caution">
    <text evidence="8">The sequence shown here is derived from an EMBL/GenBank/DDBJ whole genome shotgun (WGS) entry which is preliminary data.</text>
</comment>
<keyword evidence="1" id="KW-0808">Transferase</keyword>
<dbReference type="InterPro" id="IPR041373">
    <property type="entry name" value="RT_RNaseH"/>
</dbReference>
<keyword evidence="5" id="KW-0378">Hydrolase</keyword>
<dbReference type="InterPro" id="IPR036397">
    <property type="entry name" value="RNaseH_sf"/>
</dbReference>
<dbReference type="FunFam" id="3.30.70.270:FF:000020">
    <property type="entry name" value="Transposon Tf2-6 polyprotein-like Protein"/>
    <property type="match status" value="1"/>
</dbReference>
<evidence type="ECO:0000313" key="9">
    <source>
        <dbReference type="Proteomes" id="UP000701853"/>
    </source>
</evidence>